<dbReference type="InterPro" id="IPR050173">
    <property type="entry name" value="ABC_transporter_C-like"/>
</dbReference>
<feature type="transmembrane region" description="Helical" evidence="10">
    <location>
        <begin position="473"/>
        <end position="497"/>
    </location>
</feature>
<dbReference type="FunFam" id="3.40.50.300:FF:001726">
    <property type="entry name" value="Multidrug resistance-associated protein 4"/>
    <property type="match status" value="1"/>
</dbReference>
<gene>
    <name evidence="14" type="ORF">NEMVEDRAFT_v1g180295</name>
</gene>
<dbReference type="CDD" id="cd03250">
    <property type="entry name" value="ABCC_MRP_domain1"/>
    <property type="match status" value="1"/>
</dbReference>
<feature type="transmembrane region" description="Helical" evidence="10">
    <location>
        <begin position="517"/>
        <end position="544"/>
    </location>
</feature>
<dbReference type="OMA" id="MALFCTM"/>
<evidence type="ECO:0000256" key="9">
    <source>
        <dbReference type="SAM" id="MobiDB-lite"/>
    </source>
</evidence>
<feature type="domain" description="ABC transporter" evidence="12">
    <location>
        <begin position="176"/>
        <end position="399"/>
    </location>
</feature>
<feature type="domain" description="ABC transmembrane type-1" evidence="13">
    <location>
        <begin position="473"/>
        <end position="757"/>
    </location>
</feature>
<dbReference type="GO" id="GO:0005524">
    <property type="term" value="F:ATP binding"/>
    <property type="evidence" value="ECO:0007669"/>
    <property type="project" value="UniProtKB-KW"/>
</dbReference>
<dbReference type="SUPFAM" id="SSF90123">
    <property type="entry name" value="ABC transporter transmembrane region"/>
    <property type="match status" value="2"/>
</dbReference>
<comment type="similarity">
    <text evidence="2">Belongs to the ABC transporter superfamily. ABCC family. Conjugate transporter (TC 3.A.1.208) subfamily.</text>
</comment>
<evidence type="ECO:0000256" key="2">
    <source>
        <dbReference type="ARBA" id="ARBA00009726"/>
    </source>
</evidence>
<dbReference type="Pfam" id="PF00005">
    <property type="entry name" value="ABC_tran"/>
    <property type="match status" value="2"/>
</dbReference>
<organism evidence="14 15">
    <name type="scientific">Nematostella vectensis</name>
    <name type="common">Starlet sea anemone</name>
    <dbReference type="NCBI Taxonomy" id="45351"/>
    <lineage>
        <taxon>Eukaryota</taxon>
        <taxon>Metazoa</taxon>
        <taxon>Cnidaria</taxon>
        <taxon>Anthozoa</taxon>
        <taxon>Hexacorallia</taxon>
        <taxon>Actiniaria</taxon>
        <taxon>Edwardsiidae</taxon>
        <taxon>Nematostella</taxon>
    </lineage>
</organism>
<accession>A7RNV9</accession>
<feature type="chain" id="PRO_5012926256" evidence="11">
    <location>
        <begin position="16"/>
        <end position="1121"/>
    </location>
</feature>
<dbReference type="PANTHER" id="PTHR24223:SF456">
    <property type="entry name" value="MULTIDRUG RESISTANCE-ASSOCIATED PROTEIN LETHAL(2)03659"/>
    <property type="match status" value="1"/>
</dbReference>
<name>A7RNV9_NEMVE</name>
<dbReference type="PROSITE" id="PS50893">
    <property type="entry name" value="ABC_TRANSPORTER_2"/>
    <property type="match status" value="2"/>
</dbReference>
<dbReference type="PROSITE" id="PS00211">
    <property type="entry name" value="ABC_TRANSPORTER_1"/>
    <property type="match status" value="2"/>
</dbReference>
<feature type="signal peptide" evidence="11">
    <location>
        <begin position="1"/>
        <end position="15"/>
    </location>
</feature>
<dbReference type="EMBL" id="DS469524">
    <property type="protein sequence ID" value="EDO46744.1"/>
    <property type="molecule type" value="Genomic_DNA"/>
</dbReference>
<evidence type="ECO:0000259" key="13">
    <source>
        <dbReference type="PROSITE" id="PS50929"/>
    </source>
</evidence>
<keyword evidence="5" id="KW-0547">Nucleotide-binding</keyword>
<keyword evidence="11" id="KW-0732">Signal</keyword>
<dbReference type="InterPro" id="IPR003593">
    <property type="entry name" value="AAA+_ATPase"/>
</dbReference>
<feature type="compositionally biased region" description="Basic and acidic residues" evidence="9">
    <location>
        <begin position="1067"/>
        <end position="1089"/>
    </location>
</feature>
<keyword evidence="7 10" id="KW-1133">Transmembrane helix</keyword>
<keyword evidence="6" id="KW-0067">ATP-binding</keyword>
<evidence type="ECO:0000313" key="15">
    <source>
        <dbReference type="Proteomes" id="UP000001593"/>
    </source>
</evidence>
<dbReference type="HOGENOM" id="CLU_000604_27_6_1"/>
<dbReference type="GO" id="GO:0005886">
    <property type="term" value="C:plasma membrane"/>
    <property type="evidence" value="ECO:0000318"/>
    <property type="project" value="GO_Central"/>
</dbReference>
<dbReference type="InterPro" id="IPR036640">
    <property type="entry name" value="ABC1_TM_sf"/>
</dbReference>
<dbReference type="PANTHER" id="PTHR24223">
    <property type="entry name" value="ATP-BINDING CASSETTE SUB-FAMILY C"/>
    <property type="match status" value="1"/>
</dbReference>
<protein>
    <submittedName>
        <fullName evidence="14">Uncharacterized protein</fullName>
    </submittedName>
</protein>
<proteinExistence type="inferred from homology"/>
<dbReference type="Pfam" id="PF00664">
    <property type="entry name" value="ABC_membrane"/>
    <property type="match status" value="2"/>
</dbReference>
<evidence type="ECO:0000256" key="7">
    <source>
        <dbReference type="ARBA" id="ARBA00022989"/>
    </source>
</evidence>
<keyword evidence="3" id="KW-0813">Transport</keyword>
<dbReference type="FunFam" id="3.40.50.300:FF:004734">
    <property type="entry name" value="Predicted protein"/>
    <property type="match status" value="1"/>
</dbReference>
<dbReference type="InterPro" id="IPR027417">
    <property type="entry name" value="P-loop_NTPase"/>
</dbReference>
<dbReference type="CDD" id="cd03244">
    <property type="entry name" value="ABCC_MRP_domain2"/>
    <property type="match status" value="1"/>
</dbReference>
<evidence type="ECO:0000256" key="6">
    <source>
        <dbReference type="ARBA" id="ARBA00022840"/>
    </source>
</evidence>
<evidence type="ECO:0000256" key="11">
    <source>
        <dbReference type="SAM" id="SignalP"/>
    </source>
</evidence>
<dbReference type="PhylomeDB" id="A7RNV9"/>
<dbReference type="InterPro" id="IPR017871">
    <property type="entry name" value="ABC_transporter-like_CS"/>
</dbReference>
<dbReference type="PROSITE" id="PS50929">
    <property type="entry name" value="ABC_TM1F"/>
    <property type="match status" value="2"/>
</dbReference>
<comment type="subcellular location">
    <subcellularLocation>
        <location evidence="1">Membrane</location>
        <topology evidence="1">Multi-pass membrane protein</topology>
    </subcellularLocation>
</comment>
<keyword evidence="15" id="KW-1185">Reference proteome</keyword>
<evidence type="ECO:0000256" key="4">
    <source>
        <dbReference type="ARBA" id="ARBA00022692"/>
    </source>
</evidence>
<evidence type="ECO:0000256" key="10">
    <source>
        <dbReference type="SAM" id="Phobius"/>
    </source>
</evidence>
<evidence type="ECO:0000256" key="1">
    <source>
        <dbReference type="ARBA" id="ARBA00004141"/>
    </source>
</evidence>
<dbReference type="SMART" id="SM00382">
    <property type="entry name" value="AAA"/>
    <property type="match status" value="2"/>
</dbReference>
<evidence type="ECO:0000259" key="12">
    <source>
        <dbReference type="PROSITE" id="PS50893"/>
    </source>
</evidence>
<dbReference type="FunFam" id="1.20.1560.10:FF:000433">
    <property type="entry name" value="ABC transporter, multidrug resistance associated protein"/>
    <property type="match status" value="1"/>
</dbReference>
<dbReference type="AlphaFoldDB" id="A7RNV9"/>
<keyword evidence="8 10" id="KW-0472">Membrane</keyword>
<dbReference type="FunFam" id="1.20.1560.10:FF:000365">
    <property type="entry name" value="Predicted protein"/>
    <property type="match status" value="1"/>
</dbReference>
<dbReference type="Proteomes" id="UP000001593">
    <property type="component" value="Unassembled WGS sequence"/>
</dbReference>
<evidence type="ECO:0000256" key="3">
    <source>
        <dbReference type="ARBA" id="ARBA00022448"/>
    </source>
</evidence>
<evidence type="ECO:0000313" key="14">
    <source>
        <dbReference type="EMBL" id="EDO46744.1"/>
    </source>
</evidence>
<feature type="domain" description="ABC transmembrane type-1" evidence="13">
    <location>
        <begin position="1"/>
        <end position="137"/>
    </location>
</feature>
<dbReference type="SUPFAM" id="SSF52540">
    <property type="entry name" value="P-loop containing nucleoside triphosphate hydrolases"/>
    <property type="match status" value="2"/>
</dbReference>
<dbReference type="eggNOG" id="KOG0054">
    <property type="taxonomic scope" value="Eukaryota"/>
</dbReference>
<dbReference type="GO" id="GO:0016887">
    <property type="term" value="F:ATP hydrolysis activity"/>
    <property type="evidence" value="ECO:0007669"/>
    <property type="project" value="InterPro"/>
</dbReference>
<evidence type="ECO:0000256" key="8">
    <source>
        <dbReference type="ARBA" id="ARBA00023136"/>
    </source>
</evidence>
<feature type="region of interest" description="Disordered" evidence="9">
    <location>
        <begin position="1040"/>
        <end position="1121"/>
    </location>
</feature>
<dbReference type="STRING" id="45351.A7RNV9"/>
<feature type="transmembrane region" description="Helical" evidence="10">
    <location>
        <begin position="615"/>
        <end position="634"/>
    </location>
</feature>
<feature type="transmembrane region" description="Helical" evidence="10">
    <location>
        <begin position="690"/>
        <end position="718"/>
    </location>
</feature>
<sequence>MGLLFLLVPMQIGMSNFIMNLRNQAAQVMDQRVKVMREIISGIRPIKMYAHEPFTRALVSMIRKAEIGWLKRLSKGKSLFTSIFYSSPALISFLSFMTYALTGHTLYASSVFTCVSLFNSVRNVMTLLFPVAMSSLNDLRVALRRIQALLLLEELCPKCQGLEQSDERPKEEECSLVANGISAYWSKDLPKPTIDNLSFAVSQGRMLAVIGEIGSGKTSLLQAILGELPLSQGTLKIKGKLAYTSQTPWVFNSSVRNNIIFDNEFDEQRYNDVVHACALDKDISMFYDGDKTLVGERGVSLSGGQRARISLARALYSDADIYLLDDPLSAVDIHIGMHLYKNCIMGYLSRKARILVTHQFRYVKEADHIIAMSEGECVSRGTFDQVRLAGIDLVAMCPHKTVEEEEEMRDIQASAAHALHHENLSVLNRRKRADSLASSEDNGLPGETKHEGAVAIATYIQYFKSLHSIPASLFVLLLFVIAQTLFMLCDWWLSYWTDLDQDSVKKAKPVPDRDTMIGVYAGLTFGLFFLTLVRSTVFYELCLVASRNLHSKMFDAMMRAPVCFFDMNSIGRILNRFSKDTSYLDESLPTTLMNFLQTAMTTLGVVVLVGANNPISFAIVLPVFIVFTIERFYYVRTARDLKRLDGITRSPLYGHFSTTLLGLDTIRAFGAQDSAVHHFHHHLESNTRALFAYISVSSWLTFRLEILSAIFVSFVALISPLLRSSLTPGVVGLILTYATKLSSVLAKSIKKGTEVESMMTAVERMIEYCDLEPEAPNETDTKPPKGWPDKGEVVFKNVYFSHREDLPPVLKDVSVHIKPAEKVGIVGRTGAGKSSLLATLFRMAEPKGKIEIDGVDITKLGLRDLRTSIAIIPQEPLLFSSTLRRNMNPEQNNDDSEIWGVLEEVQLKNYVAQLPQGLDTCIDAGSMMFSVGQRQLICLARAILHRTKVVVIDEATANVNSMTSKIIWGAINRRFRDCTLIVIAHRLFPVMDADMIIVLDAGRIRELDTPYNLLQDPHSHLTHMVIDTGAYEERKLRELAKTSHMEKTRTVTDDHKSGEKAVNNECLKNDGGDERSEKDGKKTDTDKGSKNYGEYVQDNLPSIKIKRGDDESEKDTQDTHF</sequence>
<feature type="compositionally biased region" description="Basic and acidic residues" evidence="9">
    <location>
        <begin position="1106"/>
        <end position="1121"/>
    </location>
</feature>
<dbReference type="InParanoid" id="A7RNV9"/>
<feature type="compositionally biased region" description="Basic and acidic residues" evidence="9">
    <location>
        <begin position="1040"/>
        <end position="1059"/>
    </location>
</feature>
<dbReference type="InterPro" id="IPR003439">
    <property type="entry name" value="ABC_transporter-like_ATP-bd"/>
</dbReference>
<dbReference type="GO" id="GO:0140359">
    <property type="term" value="F:ABC-type transporter activity"/>
    <property type="evidence" value="ECO:0000318"/>
    <property type="project" value="GO_Central"/>
</dbReference>
<dbReference type="InterPro" id="IPR011527">
    <property type="entry name" value="ABC1_TM_dom"/>
</dbReference>
<evidence type="ECO:0000256" key="5">
    <source>
        <dbReference type="ARBA" id="ARBA00022741"/>
    </source>
</evidence>
<dbReference type="Gene3D" id="1.20.1560.10">
    <property type="entry name" value="ABC transporter type 1, transmembrane domain"/>
    <property type="match status" value="2"/>
</dbReference>
<reference evidence="14 15" key="1">
    <citation type="journal article" date="2007" name="Science">
        <title>Sea anemone genome reveals ancestral eumetazoan gene repertoire and genomic organization.</title>
        <authorList>
            <person name="Putnam N.H."/>
            <person name="Srivastava M."/>
            <person name="Hellsten U."/>
            <person name="Dirks B."/>
            <person name="Chapman J."/>
            <person name="Salamov A."/>
            <person name="Terry A."/>
            <person name="Shapiro H."/>
            <person name="Lindquist E."/>
            <person name="Kapitonov V.V."/>
            <person name="Jurka J."/>
            <person name="Genikhovich G."/>
            <person name="Grigoriev I.V."/>
            <person name="Lucas S.M."/>
            <person name="Steele R.E."/>
            <person name="Finnerty J.R."/>
            <person name="Technau U."/>
            <person name="Martindale M.Q."/>
            <person name="Rokhsar D.S."/>
        </authorList>
    </citation>
    <scope>NUCLEOTIDE SEQUENCE [LARGE SCALE GENOMIC DNA]</scope>
    <source>
        <strain evidence="15">CH2 X CH6</strain>
    </source>
</reference>
<keyword evidence="4 10" id="KW-0812">Transmembrane</keyword>
<dbReference type="Gene3D" id="3.40.50.300">
    <property type="entry name" value="P-loop containing nucleotide triphosphate hydrolases"/>
    <property type="match status" value="2"/>
</dbReference>
<feature type="domain" description="ABC transporter" evidence="12">
    <location>
        <begin position="793"/>
        <end position="1026"/>
    </location>
</feature>
<dbReference type="GO" id="GO:0055085">
    <property type="term" value="P:transmembrane transport"/>
    <property type="evidence" value="ECO:0000318"/>
    <property type="project" value="GO_Central"/>
</dbReference>